<keyword evidence="4" id="KW-1185">Reference proteome</keyword>
<evidence type="ECO:0000313" key="3">
    <source>
        <dbReference type="EMBL" id="CAI2718162.1"/>
    </source>
</evidence>
<dbReference type="Pfam" id="PF12633">
    <property type="entry name" value="Adenyl_cycl_N"/>
    <property type="match status" value="1"/>
</dbReference>
<dbReference type="PANTHER" id="PTHR38760:SF1">
    <property type="entry name" value="ADENYLATE CYCLASE"/>
    <property type="match status" value="1"/>
</dbReference>
<protein>
    <submittedName>
        <fullName evidence="3">Adenylate cyclase</fullName>
        <ecNumber evidence="3">4.6.1.1</ecNumber>
    </submittedName>
</protein>
<dbReference type="RefSeq" id="WP_282011069.1">
    <property type="nucleotide sequence ID" value="NZ_OX336137.1"/>
</dbReference>
<dbReference type="GO" id="GO:0004016">
    <property type="term" value="F:adenylate cyclase activity"/>
    <property type="evidence" value="ECO:0007669"/>
    <property type="project" value="UniProtKB-EC"/>
</dbReference>
<keyword evidence="3" id="KW-0456">Lyase</keyword>
<organism evidence="3 4">
    <name type="scientific">Nitrospina watsonii</name>
    <dbReference type="NCBI Taxonomy" id="1323948"/>
    <lineage>
        <taxon>Bacteria</taxon>
        <taxon>Pseudomonadati</taxon>
        <taxon>Nitrospinota/Tectimicrobiota group</taxon>
        <taxon>Nitrospinota</taxon>
        <taxon>Nitrospinia</taxon>
        <taxon>Nitrospinales</taxon>
        <taxon>Nitrospinaceae</taxon>
        <taxon>Nitrospina</taxon>
    </lineage>
</organism>
<gene>
    <name evidence="3" type="ORF">NSPWAT_1303</name>
</gene>
<dbReference type="Proteomes" id="UP001157733">
    <property type="component" value="Chromosome"/>
</dbReference>
<dbReference type="InterPro" id="IPR000274">
    <property type="entry name" value="Adenylate_cyclase_1"/>
</dbReference>
<dbReference type="PANTHER" id="PTHR38760">
    <property type="entry name" value="ADENYLATE CYCLASE"/>
    <property type="match status" value="1"/>
</dbReference>
<dbReference type="EMBL" id="OX336137">
    <property type="protein sequence ID" value="CAI2718162.1"/>
    <property type="molecule type" value="Genomic_DNA"/>
</dbReference>
<evidence type="ECO:0000313" key="4">
    <source>
        <dbReference type="Proteomes" id="UP001157733"/>
    </source>
</evidence>
<reference evidence="3 4" key="1">
    <citation type="submission" date="2022-09" db="EMBL/GenBank/DDBJ databases">
        <authorList>
            <person name="Kop L."/>
        </authorList>
    </citation>
    <scope>NUCLEOTIDE SEQUENCE [LARGE SCALE GENOMIC DNA]</scope>
    <source>
        <strain evidence="3 4">347</strain>
    </source>
</reference>
<dbReference type="InterPro" id="IPR024685">
    <property type="entry name" value="Adenylate_cyclase_1_N"/>
</dbReference>
<dbReference type="Pfam" id="PF01295">
    <property type="entry name" value="Adenylate_cycl"/>
    <property type="match status" value="1"/>
</dbReference>
<feature type="region of interest" description="Disordered" evidence="1">
    <location>
        <begin position="688"/>
        <end position="720"/>
    </location>
</feature>
<feature type="domain" description="Adenylate cyclase class-I N-terminal" evidence="2">
    <location>
        <begin position="15"/>
        <end position="208"/>
    </location>
</feature>
<evidence type="ECO:0000259" key="2">
    <source>
        <dbReference type="Pfam" id="PF12633"/>
    </source>
</evidence>
<evidence type="ECO:0000256" key="1">
    <source>
        <dbReference type="SAM" id="MobiDB-lite"/>
    </source>
</evidence>
<dbReference type="EC" id="4.6.1.1" evidence="3"/>
<accession>A0ABM9HD91</accession>
<name>A0ABM9HD91_9BACT</name>
<proteinExistence type="predicted"/>
<sequence length="720" mass="82851">MADKPTEIASTLFNNRQLFLRYNQNNIIRIEQTLYHVDRYVFTLIPRLVHINQEGLPGYIPGDVPCGIHNFRLDHRTQLAAEILFPHTVFRGNENVSPFIHTILLMGSCGSIAQSRKSDLDYTLLVNKHSVSPERLALFKQKLNLIEKWAWTQYNLEVHFFINDIQEVKNNIFGESDTESTGSALAKLLKEEMYRTAVITAGKLPFWWIVPLKTDDEQYETYLELLRSGKTLLSANDFVDIGNVDDISQGEFFGGCIWTLIKSFKAPFKTLLKMGLLEEYMFGDTRFNLLCHEIKKKVFGGTLFDDIDTYVAMYERVERFFKNQKDDNALDALKTSFVLKVGTKVSGEELVKGSPDPRKRTLINIFNSWDWEPEKLETINSYFNWQMLDKVALGSRINKILMASYKNISEANKASGEESLISERDTHLLGRKLFSFYRPSQNKVENLFALVDGDTGEKELTFMLHRLNPKDNGEWYLMRGKTLAFLEHIPRQQILKKASSLQFLVAFTCFNSLFRNDTVLLLRAEQQSIKDYDLKLLLEDLSSFMSQVSVASIPNEDLLSNAKLKQLFMIVDFGNPIPREVTLGDLHDCKTPKDYAEFMNRKLERITSTTAIYLTTWGELYCKTYVGNNCMNRCLAELRSMTPNWEIVQDEFLKFFVPGSRKEKTDFSWLARYILKTLTFKKGKAATHEYKAGSAEKNPEGPSDGGSREFEESGSKPFSF</sequence>